<dbReference type="PROSITE" id="PS51350">
    <property type="entry name" value="PTS_HPR_DOM"/>
    <property type="match status" value="1"/>
</dbReference>
<dbReference type="OrthoDB" id="9809047at2"/>
<dbReference type="CDD" id="cd00367">
    <property type="entry name" value="PTS-HPr_like"/>
    <property type="match status" value="1"/>
</dbReference>
<name>N4WIN4_9BACI</name>
<feature type="domain" description="HPr" evidence="2">
    <location>
        <begin position="1"/>
        <end position="86"/>
    </location>
</feature>
<dbReference type="InterPro" id="IPR035895">
    <property type="entry name" value="HPr-like_sf"/>
</dbReference>
<dbReference type="Proteomes" id="UP000012283">
    <property type="component" value="Unassembled WGS sequence"/>
</dbReference>
<protein>
    <submittedName>
        <fullName evidence="3">Phosphocarrier protein Chr</fullName>
    </submittedName>
</protein>
<dbReference type="EMBL" id="APML01000064">
    <property type="protein sequence ID" value="ENH96012.1"/>
    <property type="molecule type" value="Genomic_DNA"/>
</dbReference>
<evidence type="ECO:0000256" key="1">
    <source>
        <dbReference type="ARBA" id="ARBA00010736"/>
    </source>
</evidence>
<dbReference type="PANTHER" id="PTHR33705:SF5">
    <property type="entry name" value="HPR-LIKE PROTEIN CRH"/>
    <property type="match status" value="1"/>
</dbReference>
<keyword evidence="4" id="KW-1185">Reference proteome</keyword>
<dbReference type="PRINTS" id="PR00107">
    <property type="entry name" value="PHOSPHOCPHPR"/>
</dbReference>
<dbReference type="NCBIfam" id="NF010354">
    <property type="entry name" value="PRK13782.1"/>
    <property type="match status" value="1"/>
</dbReference>
<dbReference type="PATRIC" id="fig|1308866.3.peg.2644"/>
<dbReference type="PANTHER" id="PTHR33705">
    <property type="entry name" value="PHOSPHOCARRIER PROTEIN HPR"/>
    <property type="match status" value="1"/>
</dbReference>
<dbReference type="InterPro" id="IPR000032">
    <property type="entry name" value="HPr-like"/>
</dbReference>
<evidence type="ECO:0000313" key="4">
    <source>
        <dbReference type="Proteomes" id="UP000012283"/>
    </source>
</evidence>
<dbReference type="Pfam" id="PF00381">
    <property type="entry name" value="PTS-HPr"/>
    <property type="match status" value="1"/>
</dbReference>
<organism evidence="3 4">
    <name type="scientific">Gracilibacillus halophilus YIM-C55.5</name>
    <dbReference type="NCBI Taxonomy" id="1308866"/>
    <lineage>
        <taxon>Bacteria</taxon>
        <taxon>Bacillati</taxon>
        <taxon>Bacillota</taxon>
        <taxon>Bacilli</taxon>
        <taxon>Bacillales</taxon>
        <taxon>Bacillaceae</taxon>
        <taxon>Gracilibacillus</taxon>
    </lineage>
</organism>
<gene>
    <name evidence="3" type="ORF">J416_13079</name>
</gene>
<evidence type="ECO:0000259" key="2">
    <source>
        <dbReference type="PROSITE" id="PS51350"/>
    </source>
</evidence>
<comment type="caution">
    <text evidence="3">The sequence shown here is derived from an EMBL/GenBank/DDBJ whole genome shotgun (WGS) entry which is preliminary data.</text>
</comment>
<reference evidence="3 4" key="1">
    <citation type="submission" date="2013-03" db="EMBL/GenBank/DDBJ databases">
        <title>Draft genome sequence of Gracibacillus halophilus YIM-C55.5, a moderately halophilic and thermophilic organism from the Xiaochaidamu salt lake.</title>
        <authorList>
            <person name="Sugumar T."/>
            <person name="Polireddy D.R."/>
            <person name="Antony A."/>
            <person name="Madhava Y.R."/>
            <person name="Sivakumar N."/>
        </authorList>
    </citation>
    <scope>NUCLEOTIDE SEQUENCE [LARGE SCALE GENOMIC DNA]</scope>
    <source>
        <strain evidence="3 4">YIM-C55.5</strain>
    </source>
</reference>
<dbReference type="STRING" id="1308866.J416_13079"/>
<evidence type="ECO:0000313" key="3">
    <source>
        <dbReference type="EMBL" id="ENH96012.1"/>
    </source>
</evidence>
<sequence length="86" mass="9437">MVSKEVEIALHPGLQARPAAEFVQKANRFVSHIFIEQGEKRINGKSIMGLMSLALSKGDHITIIADGTDEETAIDELVGFVTEKEE</sequence>
<dbReference type="PROSITE" id="PS00589">
    <property type="entry name" value="PTS_HPR_SER"/>
    <property type="match status" value="1"/>
</dbReference>
<dbReference type="NCBIfam" id="TIGR01003">
    <property type="entry name" value="PTS_HPr_family"/>
    <property type="match status" value="1"/>
</dbReference>
<dbReference type="eggNOG" id="COG1925">
    <property type="taxonomic scope" value="Bacteria"/>
</dbReference>
<dbReference type="SUPFAM" id="SSF55594">
    <property type="entry name" value="HPr-like"/>
    <property type="match status" value="1"/>
</dbReference>
<accession>N4WIN4</accession>
<dbReference type="AlphaFoldDB" id="N4WIN4"/>
<dbReference type="InterPro" id="IPR002114">
    <property type="entry name" value="PTS_HPr_Ser_P_site"/>
</dbReference>
<proteinExistence type="inferred from homology"/>
<dbReference type="InterPro" id="IPR050399">
    <property type="entry name" value="HPr"/>
</dbReference>
<comment type="similarity">
    <text evidence="1">Belongs to the HPr family.</text>
</comment>
<dbReference type="Gene3D" id="3.30.1340.10">
    <property type="entry name" value="HPr-like"/>
    <property type="match status" value="1"/>
</dbReference>
<dbReference type="RefSeq" id="WP_003472900.1">
    <property type="nucleotide sequence ID" value="NZ_APML01000064.1"/>
</dbReference>